<dbReference type="PANTHER" id="PTHR33223">
    <property type="entry name" value="CCHC-TYPE DOMAIN-CONTAINING PROTEIN"/>
    <property type="match status" value="1"/>
</dbReference>
<comment type="caution">
    <text evidence="3">The sequence shown here is derived from an EMBL/GenBank/DDBJ whole genome shotgun (WGS) entry which is preliminary data.</text>
</comment>
<dbReference type="GO" id="GO:0003964">
    <property type="term" value="F:RNA-directed DNA polymerase activity"/>
    <property type="evidence" value="ECO:0007669"/>
    <property type="project" value="UniProtKB-KW"/>
</dbReference>
<feature type="region of interest" description="Disordered" evidence="1">
    <location>
        <begin position="1"/>
        <end position="33"/>
    </location>
</feature>
<dbReference type="Pfam" id="PF03732">
    <property type="entry name" value="Retrotrans_gag"/>
    <property type="match status" value="1"/>
</dbReference>
<keyword evidence="3" id="KW-0808">Transferase</keyword>
<reference evidence="3" key="1">
    <citation type="journal article" date="2019" name="Sci. Rep.">
        <title>Draft genome of Tanacetum cinerariifolium, the natural source of mosquito coil.</title>
        <authorList>
            <person name="Yamashiro T."/>
            <person name="Shiraishi A."/>
            <person name="Satake H."/>
            <person name="Nakayama K."/>
        </authorList>
    </citation>
    <scope>NUCLEOTIDE SEQUENCE</scope>
</reference>
<keyword evidence="3" id="KW-0548">Nucleotidyltransferase</keyword>
<dbReference type="EMBL" id="BKCJ010001929">
    <property type="protein sequence ID" value="GEU45046.1"/>
    <property type="molecule type" value="Genomic_DNA"/>
</dbReference>
<keyword evidence="3" id="KW-0695">RNA-directed DNA polymerase</keyword>
<evidence type="ECO:0000313" key="3">
    <source>
        <dbReference type="EMBL" id="GEU45046.1"/>
    </source>
</evidence>
<feature type="domain" description="Retrotransposon gag" evidence="2">
    <location>
        <begin position="134"/>
        <end position="226"/>
    </location>
</feature>
<proteinExistence type="predicted"/>
<dbReference type="AlphaFoldDB" id="A0A6L2K6L9"/>
<dbReference type="PANTHER" id="PTHR33223:SF11">
    <property type="entry name" value="ELEMENT PROTEIN, PUTATIVE-RELATED"/>
    <property type="match status" value="1"/>
</dbReference>
<protein>
    <submittedName>
        <fullName evidence="3">Reverse transcriptase domain-containing protein</fullName>
    </submittedName>
</protein>
<gene>
    <name evidence="3" type="ORF">Tci_017024</name>
</gene>
<organism evidence="3">
    <name type="scientific">Tanacetum cinerariifolium</name>
    <name type="common">Dalmatian daisy</name>
    <name type="synonym">Chrysanthemum cinerariifolium</name>
    <dbReference type="NCBI Taxonomy" id="118510"/>
    <lineage>
        <taxon>Eukaryota</taxon>
        <taxon>Viridiplantae</taxon>
        <taxon>Streptophyta</taxon>
        <taxon>Embryophyta</taxon>
        <taxon>Tracheophyta</taxon>
        <taxon>Spermatophyta</taxon>
        <taxon>Magnoliopsida</taxon>
        <taxon>eudicotyledons</taxon>
        <taxon>Gunneridae</taxon>
        <taxon>Pentapetalae</taxon>
        <taxon>asterids</taxon>
        <taxon>campanulids</taxon>
        <taxon>Asterales</taxon>
        <taxon>Asteraceae</taxon>
        <taxon>Asteroideae</taxon>
        <taxon>Anthemideae</taxon>
        <taxon>Anthemidinae</taxon>
        <taxon>Tanacetum</taxon>
    </lineage>
</organism>
<evidence type="ECO:0000256" key="1">
    <source>
        <dbReference type="SAM" id="MobiDB-lite"/>
    </source>
</evidence>
<feature type="compositionally biased region" description="Polar residues" evidence="1">
    <location>
        <begin position="1"/>
        <end position="26"/>
    </location>
</feature>
<evidence type="ECO:0000259" key="2">
    <source>
        <dbReference type="Pfam" id="PF03732"/>
    </source>
</evidence>
<dbReference type="InterPro" id="IPR005162">
    <property type="entry name" value="Retrotrans_gag_dom"/>
</dbReference>
<accession>A0A6L2K6L9</accession>
<name>A0A6L2K6L9_TANCI</name>
<sequence length="302" mass="34804">MQTRSSSRLVSNPSLNPTPSTNSNPKGRNHRRSKQRIEEFNLEELSPPIVMMSDQRTMAQLLQEPTEGYEDAIVVSAITADNFELKNGLLTLVQNKQFFRHDKEDPHAHIRYFNKITSTLKFPNVPNTSNKLMLFPFSLEGAARIWLEKEPSRSIFTWNDLVSKFINQFFPPSKTTNLRNEITNFQQRFDESFSKAWDRFKDLLRVCPHHGFSELHQLDIFYNALNSKDQDSLNFAAGGNFLDKIPRECLTIIESKYKVRYSRNKPVVAKVSINTSTFGISPDVAELKDMVKALLLDKKSQN</sequence>